<proteinExistence type="predicted"/>
<dbReference type="RefSeq" id="WP_244820632.1">
    <property type="nucleotide sequence ID" value="NZ_CP112998.1"/>
</dbReference>
<reference evidence="3" key="1">
    <citation type="submission" date="2022-11" db="EMBL/GenBank/DDBJ databases">
        <title>Dyadobacter pollutisoli sp. nov., isolated from plastic dumped soil.</title>
        <authorList>
            <person name="Kim J.M."/>
            <person name="Kim K.R."/>
            <person name="Lee J.K."/>
            <person name="Hao L."/>
            <person name="Jeon C.O."/>
        </authorList>
    </citation>
    <scope>NUCLEOTIDE SEQUENCE</scope>
    <source>
        <strain evidence="3">U1</strain>
    </source>
</reference>
<feature type="domain" description="Sialate O-acetylesterase" evidence="2">
    <location>
        <begin position="426"/>
        <end position="544"/>
    </location>
</feature>
<dbReference type="InterPro" id="IPR039329">
    <property type="entry name" value="SIAE"/>
</dbReference>
<dbReference type="Proteomes" id="UP001164653">
    <property type="component" value="Chromosome"/>
</dbReference>
<feature type="domain" description="Sialate O-acetylesterase" evidence="2">
    <location>
        <begin position="106"/>
        <end position="207"/>
    </location>
</feature>
<gene>
    <name evidence="3" type="ORF">ON006_17325</name>
</gene>
<protein>
    <submittedName>
        <fullName evidence="3">Sialate O-acetylesterase</fullName>
    </submittedName>
</protein>
<dbReference type="PANTHER" id="PTHR22901:SF0">
    <property type="entry name" value="SIALATE O-ACETYLESTERASE"/>
    <property type="match status" value="1"/>
</dbReference>
<name>A0A9E8N4B3_9BACT</name>
<accession>A0A9E8N4B3</accession>
<dbReference type="InterPro" id="IPR008979">
    <property type="entry name" value="Galactose-bd-like_sf"/>
</dbReference>
<keyword evidence="1" id="KW-0378">Hydrolase</keyword>
<dbReference type="InterPro" id="IPR005181">
    <property type="entry name" value="SASA"/>
</dbReference>
<dbReference type="KEGG" id="dpf:ON006_17325"/>
<dbReference type="GO" id="GO:0005975">
    <property type="term" value="P:carbohydrate metabolic process"/>
    <property type="evidence" value="ECO:0007669"/>
    <property type="project" value="TreeGrafter"/>
</dbReference>
<keyword evidence="4" id="KW-1185">Reference proteome</keyword>
<dbReference type="Gene3D" id="3.40.50.1110">
    <property type="entry name" value="SGNH hydrolase"/>
    <property type="match status" value="2"/>
</dbReference>
<organism evidence="3 4">
    <name type="scientific">Dyadobacter pollutisoli</name>
    <dbReference type="NCBI Taxonomy" id="2910158"/>
    <lineage>
        <taxon>Bacteria</taxon>
        <taxon>Pseudomonadati</taxon>
        <taxon>Bacteroidota</taxon>
        <taxon>Cytophagia</taxon>
        <taxon>Cytophagales</taxon>
        <taxon>Spirosomataceae</taxon>
        <taxon>Dyadobacter</taxon>
    </lineage>
</organism>
<dbReference type="AlphaFoldDB" id="A0A9E8N4B3"/>
<dbReference type="SUPFAM" id="SSF52266">
    <property type="entry name" value="SGNH hydrolase"/>
    <property type="match status" value="1"/>
</dbReference>
<evidence type="ECO:0000256" key="1">
    <source>
        <dbReference type="ARBA" id="ARBA00022801"/>
    </source>
</evidence>
<dbReference type="PANTHER" id="PTHR22901">
    <property type="entry name" value="SIALATE O-ACETYLESTERASE"/>
    <property type="match status" value="1"/>
</dbReference>
<dbReference type="EMBL" id="CP112998">
    <property type="protein sequence ID" value="WAC09514.1"/>
    <property type="molecule type" value="Genomic_DNA"/>
</dbReference>
<evidence type="ECO:0000259" key="2">
    <source>
        <dbReference type="Pfam" id="PF03629"/>
    </source>
</evidence>
<sequence length="658" mass="73918">MIRISIGIFILFSVFASQFTLADGIKMPWFFSDNMVLQRQKPIHFWGTAAPKSTFTIDFNGEKKKVKAEPGGNWKVTFSAREAGGPYEINVVSDSSFSFKNVMIGDVWLCSGQSNMEWPVSKVFNASYELKNADLPQIRSFTVAREISTNPQSNTTKAFWQVSTPENAAAFSAVAYFFAKEIYRTQHIPIGIIHSSWGGTFIEPWIGLQSMNEHPDFKELADKFNAKYKGNNALEMSQQAYATGSQKWMENLWKSDSGFVEKWYSPAYQPKNWKKLIAPDYWENHGLQDFDGVVWLRKEVNVPASMADKPLLLNLETLKDYDITYFNGTEIARGTWQPGRRIYTIPKESVKQGKNLISIRLENLSGLGGFTSRDATQLWLKELSESENPLIIPLSGEWLFKSSLAINAYPAKPADPSENRKNPSVIYNAMIAPFADLGLKGFLWYQGEANASDAAKYKKSLPLLISDWRKQFNQGELPFIIAQLAGYGALTPNPVESNWAELREAQMATLAVPQTGLAVTIDVGNPYDVHPIYKQQVGQRMAAEARRICYGENGLQTSPLYESMQIEGNKIRLKFKYATNGLKPKEGALKGFAIAGEDKKFVWAKTKIEGNEVIVWQDGIDNPKTVRYAWSGSPVESNGANLYNQTGYPASPFRTDKP</sequence>
<dbReference type="InterPro" id="IPR036514">
    <property type="entry name" value="SGNH_hydro_sf"/>
</dbReference>
<dbReference type="Pfam" id="PF03629">
    <property type="entry name" value="SASA"/>
    <property type="match status" value="2"/>
</dbReference>
<dbReference type="GO" id="GO:0001681">
    <property type="term" value="F:sialate O-acetylesterase activity"/>
    <property type="evidence" value="ECO:0007669"/>
    <property type="project" value="InterPro"/>
</dbReference>
<evidence type="ECO:0000313" key="3">
    <source>
        <dbReference type="EMBL" id="WAC09514.1"/>
    </source>
</evidence>
<dbReference type="SUPFAM" id="SSF49785">
    <property type="entry name" value="Galactose-binding domain-like"/>
    <property type="match status" value="1"/>
</dbReference>
<evidence type="ECO:0000313" key="4">
    <source>
        <dbReference type="Proteomes" id="UP001164653"/>
    </source>
</evidence>